<dbReference type="RefSeq" id="WP_338537429.1">
    <property type="nucleotide sequence ID" value="NZ_CP104874.1"/>
</dbReference>
<dbReference type="Gene3D" id="3.40.50.10540">
    <property type="entry name" value="Crotonobetainyl-coa:carnitine coa-transferase, domain 1"/>
    <property type="match status" value="1"/>
</dbReference>
<dbReference type="PANTHER" id="PTHR48207:SF3">
    <property type="entry name" value="SUCCINATE--HYDROXYMETHYLGLUTARATE COA-TRANSFERASE"/>
    <property type="match status" value="1"/>
</dbReference>
<dbReference type="Gene3D" id="3.30.1540.10">
    <property type="entry name" value="formyl-coa transferase, domain 3"/>
    <property type="match status" value="1"/>
</dbReference>
<organism evidence="2 3">
    <name type="scientific">Janibacter terrae</name>
    <dbReference type="NCBI Taxonomy" id="103817"/>
    <lineage>
        <taxon>Bacteria</taxon>
        <taxon>Bacillati</taxon>
        <taxon>Actinomycetota</taxon>
        <taxon>Actinomycetes</taxon>
        <taxon>Micrococcales</taxon>
        <taxon>Intrasporangiaceae</taxon>
        <taxon>Janibacter</taxon>
    </lineage>
</organism>
<name>A0ABZ2FAL8_9MICO</name>
<protein>
    <submittedName>
        <fullName evidence="2">CoA transferase</fullName>
    </submittedName>
</protein>
<keyword evidence="1 2" id="KW-0808">Transferase</keyword>
<keyword evidence="3" id="KW-1185">Reference proteome</keyword>
<dbReference type="EMBL" id="CP104874">
    <property type="protein sequence ID" value="WWF03780.1"/>
    <property type="molecule type" value="Genomic_DNA"/>
</dbReference>
<evidence type="ECO:0000256" key="1">
    <source>
        <dbReference type="ARBA" id="ARBA00022679"/>
    </source>
</evidence>
<sequence length="401" mass="43451">MTQSSAPSSDLPLAGVRVVALEQAVAAPLATRHLADLGAEVVKVERLGEGDFARAYDASVKGLASHFVWLNRGKESIALDLKSAEGRALVLRLIDDADVFVQNLAPGAADRLGLDVETLTTRNPRLIAVGLTGYGTSGPRRDRKAYDMLVQAESGLVSITGTPHEATKTGIPTSDIAAGMYVFSSVLSALYRRERTGLGAVIDVSMFDATVEWLGHPMYVQLYEDRQIPRMGLSHAAIAPYDAFPTTDGQVLIGIQNDRGWRLLCEQVFGDPQLALDPRFVTNVDRVGHRHELDAAVAERTRRMTTAELEQALATAGVAAAQINDMSGLVEHPQLSERDRWREVGTEVGPVRAVLPPMNFRDVELAMGDVPALGQHTSDVLSRLSLSDDEIGTLRERQTVQ</sequence>
<dbReference type="Pfam" id="PF02515">
    <property type="entry name" value="CoA_transf_3"/>
    <property type="match status" value="1"/>
</dbReference>
<dbReference type="PANTHER" id="PTHR48207">
    <property type="entry name" value="SUCCINATE--HYDROXYMETHYLGLUTARATE COA-TRANSFERASE"/>
    <property type="match status" value="1"/>
</dbReference>
<dbReference type="InterPro" id="IPR044855">
    <property type="entry name" value="CoA-Trfase_III_dom3_sf"/>
</dbReference>
<dbReference type="GO" id="GO:0016740">
    <property type="term" value="F:transferase activity"/>
    <property type="evidence" value="ECO:0007669"/>
    <property type="project" value="UniProtKB-KW"/>
</dbReference>
<reference evidence="2 3" key="1">
    <citation type="submission" date="2022-09" db="EMBL/GenBank/DDBJ databases">
        <title>Complete genome sequence of Janibacter terrae strain COS04-44, PCL-degrading bacteria isolated from oil spilled coast.</title>
        <authorList>
            <person name="Park H."/>
            <person name="Kim J.Y."/>
            <person name="An S.H."/>
            <person name="Lee C.M."/>
            <person name="Weon H.-Y."/>
        </authorList>
    </citation>
    <scope>NUCLEOTIDE SEQUENCE [LARGE SCALE GENOMIC DNA]</scope>
    <source>
        <strain evidence="2 3">COS04-44</strain>
    </source>
</reference>
<evidence type="ECO:0000313" key="3">
    <source>
        <dbReference type="Proteomes" id="UP001381003"/>
    </source>
</evidence>
<evidence type="ECO:0000313" key="2">
    <source>
        <dbReference type="EMBL" id="WWF03780.1"/>
    </source>
</evidence>
<dbReference type="InterPro" id="IPR050483">
    <property type="entry name" value="CoA-transferase_III_domain"/>
</dbReference>
<proteinExistence type="predicted"/>
<accession>A0ABZ2FAL8</accession>
<dbReference type="InterPro" id="IPR023606">
    <property type="entry name" value="CoA-Trfase_III_dom_1_sf"/>
</dbReference>
<dbReference type="Proteomes" id="UP001381003">
    <property type="component" value="Chromosome"/>
</dbReference>
<dbReference type="SUPFAM" id="SSF89796">
    <property type="entry name" value="CoA-transferase family III (CaiB/BaiF)"/>
    <property type="match status" value="1"/>
</dbReference>
<gene>
    <name evidence="2" type="ORF">N5P18_08645</name>
</gene>
<dbReference type="InterPro" id="IPR003673">
    <property type="entry name" value="CoA-Trfase_fam_III"/>
</dbReference>